<feature type="domain" description="CheB-type methylesterase" evidence="9">
    <location>
        <begin position="1"/>
        <end position="188"/>
    </location>
</feature>
<dbReference type="InterPro" id="IPR000673">
    <property type="entry name" value="Sig_transdc_resp-reg_Me-estase"/>
</dbReference>
<dbReference type="SUPFAM" id="SSF53335">
    <property type="entry name" value="S-adenosyl-L-methionine-dependent methyltransferases"/>
    <property type="match status" value="1"/>
</dbReference>
<evidence type="ECO:0000256" key="8">
    <source>
        <dbReference type="SAM" id="MobiDB-lite"/>
    </source>
</evidence>
<evidence type="ECO:0000259" key="10">
    <source>
        <dbReference type="PROSITE" id="PS50123"/>
    </source>
</evidence>
<name>A0A2T0WNG0_9RHOB</name>
<feature type="active site" evidence="6">
    <location>
        <position position="130"/>
    </location>
</feature>
<dbReference type="PRINTS" id="PR00996">
    <property type="entry name" value="CHERMTFRASE"/>
</dbReference>
<dbReference type="EC" id="2.1.1.80" evidence="2"/>
<dbReference type="PANTHER" id="PTHR24422">
    <property type="entry name" value="CHEMOTAXIS PROTEIN METHYLTRANSFERASE"/>
    <property type="match status" value="1"/>
</dbReference>
<keyword evidence="4" id="KW-0808">Transferase</keyword>
<comment type="caution">
    <text evidence="11">The sequence shown here is derived from an EMBL/GenBank/DDBJ whole genome shotgun (WGS) entry which is preliminary data.</text>
</comment>
<dbReference type="Proteomes" id="UP000238392">
    <property type="component" value="Unassembled WGS sequence"/>
</dbReference>
<proteinExistence type="predicted"/>
<dbReference type="GO" id="GO:0008984">
    <property type="term" value="F:protein-glutamate methylesterase activity"/>
    <property type="evidence" value="ECO:0007669"/>
    <property type="project" value="InterPro"/>
</dbReference>
<feature type="active site" evidence="6">
    <location>
        <position position="37"/>
    </location>
</feature>
<dbReference type="InterPro" id="IPR022642">
    <property type="entry name" value="CheR_C"/>
</dbReference>
<keyword evidence="6" id="KW-0378">Hydrolase</keyword>
<dbReference type="InterPro" id="IPR022641">
    <property type="entry name" value="CheR_N"/>
</dbReference>
<keyword evidence="3" id="KW-0489">Methyltransferase</keyword>
<reference evidence="11 12" key="1">
    <citation type="submission" date="2018-03" db="EMBL/GenBank/DDBJ databases">
        <title>Genomic Encyclopedia of Archaeal and Bacterial Type Strains, Phase II (KMG-II): from individual species to whole genera.</title>
        <authorList>
            <person name="Goeker M."/>
        </authorList>
    </citation>
    <scope>NUCLEOTIDE SEQUENCE [LARGE SCALE GENOMIC DNA]</scope>
    <source>
        <strain evidence="11 12">DSM 100212</strain>
    </source>
</reference>
<dbReference type="SMART" id="SM00138">
    <property type="entry name" value="MeTrc"/>
    <property type="match status" value="1"/>
</dbReference>
<evidence type="ECO:0000256" key="6">
    <source>
        <dbReference type="PROSITE-ProRule" id="PRU00050"/>
    </source>
</evidence>
<feature type="coiled-coil region" evidence="7">
    <location>
        <begin position="642"/>
        <end position="715"/>
    </location>
</feature>
<sequence length="838" mass="93651">MVKVVAIGTSAGGLTPLQRFFSAAPDQTDVCYVVIQHLHPGFESMMDKLLGRQSKIRIKKIEDGDPIQPNTIYLNSPSIYVEIEGDEFRVQPFLSSGHVPRLPIDHFFISLAQSKHQPIAAVIMSGSGSDGAKGAGVIAQAGGHVFVEDPSEAEFSAMPNATIKAVPEAEAAFAEDLPQLIEDRLSGMPVPAIDADMESTYQSIIKLIHDTYGLDILEYKQENIKRRIARRMSLREIKNDEDYLDLLENDAEALTELYGDVLINVTQFIRDPAYYRSLTQSVFPEMFQTLNGNNPLRIWVPACSTGEEAYSIAIELNEAMEELGLEPNFRIIATDVYEPAIKKASLGFYNEDQLVPFSPRLRNKYFDVSGVGYRIKNTLRQKIIFSVHNVLTDAPFLRLDMVSCRNMLIYFSDHGQNLALSNFFFGLKHEGFLALGPSESASVLTEKMTTIDETWRIFQKSSPQRRIEQPSRWSNDQDRDQSFPAPKRPATPAHQSQPAQGSATSNAKIHAGFDAMLRRYAPSSILVNTAHEVLTWCGSAGLYVDAKGQTGNWTVDAVVHPALHPAIYKGLQSFSERDIEVFEDTVTVKLTETDTHKVRIQVEPLALTPPYPRCAVVILHRLDDINEEDEAYLKAVMKDENLDQLRGRIIDLTRDLRLTEESLQFVSDRLENHAALLRASNQELSSSNEELQASNEELQASNEELHAVNEKLQMISSDFEKQIQSEAEQIDTYEFALDMIGTSALFLTHDMRLSSFTRGAGELLELVNTDKGRYIRSVGVKMDFADWGSLGERAMTTQRPVQAEGMLNGVNVRLTVSMARPRTLQKNAVVAAIITTLD</sequence>
<dbReference type="InterPro" id="IPR000780">
    <property type="entry name" value="CheR_MeTrfase"/>
</dbReference>
<feature type="region of interest" description="Disordered" evidence="8">
    <location>
        <begin position="460"/>
        <end position="505"/>
    </location>
</feature>
<keyword evidence="6" id="KW-0145">Chemotaxis</keyword>
<dbReference type="SUPFAM" id="SSF52738">
    <property type="entry name" value="Methylesterase CheB, C-terminal domain"/>
    <property type="match status" value="1"/>
</dbReference>
<evidence type="ECO:0000313" key="12">
    <source>
        <dbReference type="Proteomes" id="UP000238392"/>
    </source>
</evidence>
<dbReference type="PROSITE" id="PS50122">
    <property type="entry name" value="CHEB"/>
    <property type="match status" value="1"/>
</dbReference>
<dbReference type="Gene3D" id="1.10.155.10">
    <property type="entry name" value="Chemotaxis receptor methyltransferase CheR, N-terminal domain"/>
    <property type="match status" value="1"/>
</dbReference>
<dbReference type="SUPFAM" id="SSF47757">
    <property type="entry name" value="Chemotaxis receptor methyltransferase CheR, N-terminal domain"/>
    <property type="match status" value="1"/>
</dbReference>
<evidence type="ECO:0000256" key="1">
    <source>
        <dbReference type="ARBA" id="ARBA00001541"/>
    </source>
</evidence>
<dbReference type="InterPro" id="IPR035909">
    <property type="entry name" value="CheB_C"/>
</dbReference>
<protein>
    <recommendedName>
        <fullName evidence="2">protein-glutamate O-methyltransferase</fullName>
        <ecNumber evidence="2">2.1.1.80</ecNumber>
    </recommendedName>
</protein>
<dbReference type="Pfam" id="PF03705">
    <property type="entry name" value="CheR_N"/>
    <property type="match status" value="1"/>
</dbReference>
<dbReference type="EMBL" id="PVTQ01000008">
    <property type="protein sequence ID" value="PRY88236.1"/>
    <property type="molecule type" value="Genomic_DNA"/>
</dbReference>
<feature type="compositionally biased region" description="Polar residues" evidence="8">
    <location>
        <begin position="493"/>
        <end position="505"/>
    </location>
</feature>
<feature type="active site" evidence="6">
    <location>
        <position position="10"/>
    </location>
</feature>
<dbReference type="GO" id="GO:0005737">
    <property type="term" value="C:cytoplasm"/>
    <property type="evidence" value="ECO:0007669"/>
    <property type="project" value="InterPro"/>
</dbReference>
<comment type="catalytic activity">
    <reaction evidence="1">
        <text>L-glutamyl-[protein] + S-adenosyl-L-methionine = [protein]-L-glutamate 5-O-methyl ester + S-adenosyl-L-homocysteine</text>
        <dbReference type="Rhea" id="RHEA:24452"/>
        <dbReference type="Rhea" id="RHEA-COMP:10208"/>
        <dbReference type="Rhea" id="RHEA-COMP:10311"/>
        <dbReference type="ChEBI" id="CHEBI:29973"/>
        <dbReference type="ChEBI" id="CHEBI:57856"/>
        <dbReference type="ChEBI" id="CHEBI:59789"/>
        <dbReference type="ChEBI" id="CHEBI:82795"/>
        <dbReference type="EC" id="2.1.1.80"/>
    </reaction>
</comment>
<dbReference type="AlphaFoldDB" id="A0A2T0WNG0"/>
<dbReference type="Pfam" id="PF01739">
    <property type="entry name" value="CheR"/>
    <property type="match status" value="1"/>
</dbReference>
<feature type="domain" description="CheR-type methyltransferase" evidence="10">
    <location>
        <begin position="198"/>
        <end position="459"/>
    </location>
</feature>
<accession>A0A2T0WNG0</accession>
<dbReference type="GO" id="GO:0000156">
    <property type="term" value="F:phosphorelay response regulator activity"/>
    <property type="evidence" value="ECO:0007669"/>
    <property type="project" value="InterPro"/>
</dbReference>
<dbReference type="Gene3D" id="3.40.50.180">
    <property type="entry name" value="Methylesterase CheB, C-terminal domain"/>
    <property type="match status" value="1"/>
</dbReference>
<evidence type="ECO:0000256" key="3">
    <source>
        <dbReference type="ARBA" id="ARBA00022603"/>
    </source>
</evidence>
<dbReference type="Gene3D" id="3.40.50.150">
    <property type="entry name" value="Vaccinia Virus protein VP39"/>
    <property type="match status" value="1"/>
</dbReference>
<evidence type="ECO:0000256" key="2">
    <source>
        <dbReference type="ARBA" id="ARBA00012534"/>
    </source>
</evidence>
<dbReference type="GO" id="GO:0008983">
    <property type="term" value="F:protein-glutamate O-methyltransferase activity"/>
    <property type="evidence" value="ECO:0007669"/>
    <property type="project" value="UniProtKB-EC"/>
</dbReference>
<dbReference type="CDD" id="cd16434">
    <property type="entry name" value="CheB-CheR_fusion"/>
    <property type="match status" value="1"/>
</dbReference>
<dbReference type="InterPro" id="IPR050903">
    <property type="entry name" value="Bact_Chemotaxis_MeTrfase"/>
</dbReference>
<dbReference type="InterPro" id="IPR029063">
    <property type="entry name" value="SAM-dependent_MTases_sf"/>
</dbReference>
<dbReference type="OrthoDB" id="9816309at2"/>
<evidence type="ECO:0000256" key="7">
    <source>
        <dbReference type="SAM" id="Coils"/>
    </source>
</evidence>
<evidence type="ECO:0000256" key="4">
    <source>
        <dbReference type="ARBA" id="ARBA00022679"/>
    </source>
</evidence>
<keyword evidence="12" id="KW-1185">Reference proteome</keyword>
<dbReference type="Pfam" id="PF01339">
    <property type="entry name" value="CheB_methylest"/>
    <property type="match status" value="1"/>
</dbReference>
<keyword evidence="7" id="KW-0175">Coiled coil</keyword>
<dbReference type="InterPro" id="IPR036804">
    <property type="entry name" value="CheR_N_sf"/>
</dbReference>
<gene>
    <name evidence="11" type="ORF">CLV74_10840</name>
</gene>
<dbReference type="PANTHER" id="PTHR24422:SF10">
    <property type="entry name" value="CHEMOTAXIS PROTEIN METHYLTRANSFERASE 2"/>
    <property type="match status" value="1"/>
</dbReference>
<dbReference type="GO" id="GO:0006935">
    <property type="term" value="P:chemotaxis"/>
    <property type="evidence" value="ECO:0007669"/>
    <property type="project" value="UniProtKB-UniRule"/>
</dbReference>
<evidence type="ECO:0000313" key="11">
    <source>
        <dbReference type="EMBL" id="PRY88236.1"/>
    </source>
</evidence>
<dbReference type="RefSeq" id="WP_106265232.1">
    <property type="nucleotide sequence ID" value="NZ_PVTQ01000008.1"/>
</dbReference>
<feature type="compositionally biased region" description="Basic and acidic residues" evidence="8">
    <location>
        <begin position="465"/>
        <end position="481"/>
    </location>
</feature>
<dbReference type="PROSITE" id="PS50123">
    <property type="entry name" value="CHER"/>
    <property type="match status" value="1"/>
</dbReference>
<evidence type="ECO:0000256" key="5">
    <source>
        <dbReference type="ARBA" id="ARBA00022691"/>
    </source>
</evidence>
<organism evidence="11 12">
    <name type="scientific">Donghicola tyrosinivorans</name>
    <dbReference type="NCBI Taxonomy" id="1652492"/>
    <lineage>
        <taxon>Bacteria</taxon>
        <taxon>Pseudomonadati</taxon>
        <taxon>Pseudomonadota</taxon>
        <taxon>Alphaproteobacteria</taxon>
        <taxon>Rhodobacterales</taxon>
        <taxon>Roseobacteraceae</taxon>
        <taxon>Donghicola</taxon>
    </lineage>
</organism>
<dbReference type="GO" id="GO:0032259">
    <property type="term" value="P:methylation"/>
    <property type="evidence" value="ECO:0007669"/>
    <property type="project" value="UniProtKB-KW"/>
</dbReference>
<evidence type="ECO:0000259" key="9">
    <source>
        <dbReference type="PROSITE" id="PS50122"/>
    </source>
</evidence>
<keyword evidence="5" id="KW-0949">S-adenosyl-L-methionine</keyword>